<evidence type="ECO:0000313" key="2">
    <source>
        <dbReference type="EMBL" id="OGM15839.1"/>
    </source>
</evidence>
<organism evidence="2 3">
    <name type="scientific">Candidatus Woesebacteria bacterium RBG_16_42_24</name>
    <dbReference type="NCBI Taxonomy" id="1802485"/>
    <lineage>
        <taxon>Bacteria</taxon>
        <taxon>Candidatus Woeseibacteriota</taxon>
    </lineage>
</organism>
<name>A0A1F7XM12_9BACT</name>
<evidence type="ECO:0000256" key="1">
    <source>
        <dbReference type="SAM" id="Phobius"/>
    </source>
</evidence>
<sequence>MKTFWEVNALTESQVAGYPLMKFIIIAFILNFAVGVIAFIIQPILPPQIPLYYGMAEAEKVVAPSWALILPSLTSSGILGINFLLGLVVEDEFLKKTLILAGVASSFFSTIATLKIVFLVGNI</sequence>
<feature type="transmembrane region" description="Helical" evidence="1">
    <location>
        <begin position="65"/>
        <end position="85"/>
    </location>
</feature>
<keyword evidence="1" id="KW-1133">Transmembrane helix</keyword>
<accession>A0A1F7XM12</accession>
<feature type="transmembrane region" description="Helical" evidence="1">
    <location>
        <begin position="97"/>
        <end position="120"/>
    </location>
</feature>
<keyword evidence="1" id="KW-0472">Membrane</keyword>
<dbReference type="EMBL" id="MGFX01000001">
    <property type="protein sequence ID" value="OGM15839.1"/>
    <property type="molecule type" value="Genomic_DNA"/>
</dbReference>
<protein>
    <recommendedName>
        <fullName evidence="4">DUF1648 domain-containing protein</fullName>
    </recommendedName>
</protein>
<evidence type="ECO:0008006" key="4">
    <source>
        <dbReference type="Google" id="ProtNLM"/>
    </source>
</evidence>
<proteinExistence type="predicted"/>
<gene>
    <name evidence="2" type="ORF">A2V97_03665</name>
</gene>
<keyword evidence="1" id="KW-0812">Transmembrane</keyword>
<dbReference type="AlphaFoldDB" id="A0A1F7XM12"/>
<evidence type="ECO:0000313" key="3">
    <source>
        <dbReference type="Proteomes" id="UP000177382"/>
    </source>
</evidence>
<comment type="caution">
    <text evidence="2">The sequence shown here is derived from an EMBL/GenBank/DDBJ whole genome shotgun (WGS) entry which is preliminary data.</text>
</comment>
<dbReference type="Proteomes" id="UP000177382">
    <property type="component" value="Unassembled WGS sequence"/>
</dbReference>
<dbReference type="STRING" id="1802485.A2V97_03665"/>
<feature type="transmembrane region" description="Helical" evidence="1">
    <location>
        <begin position="23"/>
        <end position="45"/>
    </location>
</feature>
<reference evidence="2 3" key="1">
    <citation type="journal article" date="2016" name="Nat. Commun.">
        <title>Thousands of microbial genomes shed light on interconnected biogeochemical processes in an aquifer system.</title>
        <authorList>
            <person name="Anantharaman K."/>
            <person name="Brown C.T."/>
            <person name="Hug L.A."/>
            <person name="Sharon I."/>
            <person name="Castelle C.J."/>
            <person name="Probst A.J."/>
            <person name="Thomas B.C."/>
            <person name="Singh A."/>
            <person name="Wilkins M.J."/>
            <person name="Karaoz U."/>
            <person name="Brodie E.L."/>
            <person name="Williams K.H."/>
            <person name="Hubbard S.S."/>
            <person name="Banfield J.F."/>
        </authorList>
    </citation>
    <scope>NUCLEOTIDE SEQUENCE [LARGE SCALE GENOMIC DNA]</scope>
</reference>